<feature type="non-terminal residue" evidence="3">
    <location>
        <position position="186"/>
    </location>
</feature>
<proteinExistence type="predicted"/>
<dbReference type="EMBL" id="UYRV01118822">
    <property type="protein sequence ID" value="VDN31356.1"/>
    <property type="molecule type" value="Genomic_DNA"/>
</dbReference>
<evidence type="ECO:0000313" key="3">
    <source>
        <dbReference type="EMBL" id="VDN31356.1"/>
    </source>
</evidence>
<dbReference type="Gene3D" id="1.20.5.50">
    <property type="match status" value="1"/>
</dbReference>
<feature type="coiled-coil region" evidence="1">
    <location>
        <begin position="36"/>
        <end position="94"/>
    </location>
</feature>
<gene>
    <name evidence="3" type="ORF">CGOC_LOCUS11795</name>
</gene>
<evidence type="ECO:0000256" key="2">
    <source>
        <dbReference type="SAM" id="Phobius"/>
    </source>
</evidence>
<dbReference type="Proteomes" id="UP000271889">
    <property type="component" value="Unassembled WGS sequence"/>
</dbReference>
<name>A0A3P7QKA8_CYLGO</name>
<reference evidence="3 4" key="1">
    <citation type="submission" date="2018-11" db="EMBL/GenBank/DDBJ databases">
        <authorList>
            <consortium name="Pathogen Informatics"/>
        </authorList>
    </citation>
    <scope>NUCLEOTIDE SEQUENCE [LARGE SCALE GENOMIC DNA]</scope>
</reference>
<dbReference type="OrthoDB" id="10261055at2759"/>
<organism evidence="3 4">
    <name type="scientific">Cylicostephanus goldi</name>
    <name type="common">Nematode worm</name>
    <dbReference type="NCBI Taxonomy" id="71465"/>
    <lineage>
        <taxon>Eukaryota</taxon>
        <taxon>Metazoa</taxon>
        <taxon>Ecdysozoa</taxon>
        <taxon>Nematoda</taxon>
        <taxon>Chromadorea</taxon>
        <taxon>Rhabditida</taxon>
        <taxon>Rhabditina</taxon>
        <taxon>Rhabditomorpha</taxon>
        <taxon>Strongyloidea</taxon>
        <taxon>Strongylidae</taxon>
        <taxon>Cylicostephanus</taxon>
    </lineage>
</organism>
<sequence>MPRSNRNAFSIGIVCVFVIVCMYLYRSIDTRTSTDLLKNEKTIANMKMNIDQLQNILNDNRQEIAELKKKVADAEQKENEVYDEKAEAQKALEKKVEQIAGDADHKAVEEEEKAVVPEPRGKVGVVHDFLHRTTTKSTSPVCQLRKDYVNSKTEVQMLDLYEVEPFDNPDGGVWKQGWEITYDKDK</sequence>
<keyword evidence="4" id="KW-1185">Reference proteome</keyword>
<accession>A0A3P7QKA8</accession>
<protein>
    <submittedName>
        <fullName evidence="3">Uncharacterized protein</fullName>
    </submittedName>
</protein>
<dbReference type="SUPFAM" id="SSF58010">
    <property type="entry name" value="Fibrinogen coiled-coil and central regions"/>
    <property type="match status" value="1"/>
</dbReference>
<evidence type="ECO:0000256" key="1">
    <source>
        <dbReference type="SAM" id="Coils"/>
    </source>
</evidence>
<keyword evidence="2" id="KW-0472">Membrane</keyword>
<keyword evidence="1" id="KW-0175">Coiled coil</keyword>
<keyword evidence="2" id="KW-0812">Transmembrane</keyword>
<evidence type="ECO:0000313" key="4">
    <source>
        <dbReference type="Proteomes" id="UP000271889"/>
    </source>
</evidence>
<dbReference type="AlphaFoldDB" id="A0A3P7QKA8"/>
<feature type="transmembrane region" description="Helical" evidence="2">
    <location>
        <begin position="7"/>
        <end position="25"/>
    </location>
</feature>
<keyword evidence="2" id="KW-1133">Transmembrane helix</keyword>